<evidence type="ECO:0000256" key="1">
    <source>
        <dbReference type="SAM" id="MobiDB-lite"/>
    </source>
</evidence>
<accession>C5L720</accession>
<organism evidence="3">
    <name type="scientific">Perkinsus marinus (strain ATCC 50983 / TXsc)</name>
    <dbReference type="NCBI Taxonomy" id="423536"/>
    <lineage>
        <taxon>Eukaryota</taxon>
        <taxon>Sar</taxon>
        <taxon>Alveolata</taxon>
        <taxon>Perkinsozoa</taxon>
        <taxon>Perkinsea</taxon>
        <taxon>Perkinsida</taxon>
        <taxon>Perkinsidae</taxon>
        <taxon>Perkinsus</taxon>
    </lineage>
</organism>
<gene>
    <name evidence="2" type="ORF">Pmar_PMAR020443</name>
</gene>
<sequence>MKANVDLVKIVQICFSFADTHGNCASHPNLGPASCCWKLNFKFNLLTDLYAADRVKVLGSSAEVGGAGVDFASAVHRGIEHEVFGEFLMASGIVLSEDVVWLVNSGGIASASLLKVLTGKPLPKHPRQFCELVAEYFPRLYDTKLMVRKSVVTGLDYFTYDQSATVRIIDALFGNLNNVEHPPGSRTCIDNSLHCRRRLEAALLMATPSPKNSPPIDRGVILGAPPKPRCAPAGPPPPPPPPPPPMPPVSCRGPPPPIPPPLPPIECRYHQPTAGPSGKLLRYEGPTPAAETPVPVMRCSCTNRPAQIE</sequence>
<dbReference type="InParanoid" id="C5L720"/>
<protein>
    <submittedName>
        <fullName evidence="2">Ccr4-associated factor, putative</fullName>
    </submittedName>
</protein>
<evidence type="ECO:0000313" key="3">
    <source>
        <dbReference type="Proteomes" id="UP000007800"/>
    </source>
</evidence>
<dbReference type="InterPro" id="IPR012337">
    <property type="entry name" value="RNaseH-like_sf"/>
</dbReference>
<dbReference type="AlphaFoldDB" id="C5L720"/>
<dbReference type="Proteomes" id="UP000007800">
    <property type="component" value="Unassembled WGS sequence"/>
</dbReference>
<feature type="compositionally biased region" description="Pro residues" evidence="1">
    <location>
        <begin position="225"/>
        <end position="264"/>
    </location>
</feature>
<proteinExistence type="predicted"/>
<dbReference type="InterPro" id="IPR036397">
    <property type="entry name" value="RNaseH_sf"/>
</dbReference>
<dbReference type="OrthoDB" id="1164111at2759"/>
<dbReference type="GeneID" id="9060051"/>
<dbReference type="Gene3D" id="3.30.420.10">
    <property type="entry name" value="Ribonuclease H-like superfamily/Ribonuclease H"/>
    <property type="match status" value="1"/>
</dbReference>
<keyword evidence="3" id="KW-1185">Reference proteome</keyword>
<dbReference type="InterPro" id="IPR039637">
    <property type="entry name" value="CNOT7/CNOT8/Pop2"/>
</dbReference>
<dbReference type="EMBL" id="GG679899">
    <property type="protein sequence ID" value="EER07282.1"/>
    <property type="molecule type" value="Genomic_DNA"/>
</dbReference>
<dbReference type="GO" id="GO:0030014">
    <property type="term" value="C:CCR4-NOT complex"/>
    <property type="evidence" value="ECO:0007669"/>
    <property type="project" value="InterPro"/>
</dbReference>
<reference evidence="2 3" key="1">
    <citation type="submission" date="2008-07" db="EMBL/GenBank/DDBJ databases">
        <authorList>
            <person name="El-Sayed N."/>
            <person name="Caler E."/>
            <person name="Inman J."/>
            <person name="Amedeo P."/>
            <person name="Hass B."/>
            <person name="Wortman J."/>
        </authorList>
    </citation>
    <scope>NUCLEOTIDE SEQUENCE [LARGE SCALE GENOMIC DNA]</scope>
    <source>
        <strain evidence="3">ATCC 50983 / TXsc</strain>
    </source>
</reference>
<dbReference type="GO" id="GO:0003676">
    <property type="term" value="F:nucleic acid binding"/>
    <property type="evidence" value="ECO:0007669"/>
    <property type="project" value="InterPro"/>
</dbReference>
<dbReference type="SUPFAM" id="SSF53098">
    <property type="entry name" value="Ribonuclease H-like"/>
    <property type="match status" value="1"/>
</dbReference>
<dbReference type="RefSeq" id="XP_002775466.1">
    <property type="nucleotide sequence ID" value="XM_002775420.1"/>
</dbReference>
<dbReference type="GO" id="GO:0004535">
    <property type="term" value="F:poly(A)-specific ribonuclease activity"/>
    <property type="evidence" value="ECO:0007669"/>
    <property type="project" value="InterPro"/>
</dbReference>
<evidence type="ECO:0000313" key="2">
    <source>
        <dbReference type="EMBL" id="EER07282.1"/>
    </source>
</evidence>
<name>C5L720_PERM5</name>
<dbReference type="PANTHER" id="PTHR10797">
    <property type="entry name" value="CCR4-NOT TRANSCRIPTION COMPLEX SUBUNIT"/>
    <property type="match status" value="1"/>
</dbReference>
<feature type="region of interest" description="Disordered" evidence="1">
    <location>
        <begin position="206"/>
        <end position="295"/>
    </location>
</feature>